<accession>A0A1A8EFQ7</accession>
<feature type="non-terminal residue" evidence="1">
    <location>
        <position position="61"/>
    </location>
</feature>
<organism evidence="1">
    <name type="scientific">Nothobranchius kadleci</name>
    <name type="common">African annual killifish</name>
    <dbReference type="NCBI Taxonomy" id="1051664"/>
    <lineage>
        <taxon>Eukaryota</taxon>
        <taxon>Metazoa</taxon>
        <taxon>Chordata</taxon>
        <taxon>Craniata</taxon>
        <taxon>Vertebrata</taxon>
        <taxon>Euteleostomi</taxon>
        <taxon>Actinopterygii</taxon>
        <taxon>Neopterygii</taxon>
        <taxon>Teleostei</taxon>
        <taxon>Neoteleostei</taxon>
        <taxon>Acanthomorphata</taxon>
        <taxon>Ovalentaria</taxon>
        <taxon>Atherinomorphae</taxon>
        <taxon>Cyprinodontiformes</taxon>
        <taxon>Nothobranchiidae</taxon>
        <taxon>Nothobranchius</taxon>
    </lineage>
</organism>
<evidence type="ECO:0000313" key="1">
    <source>
        <dbReference type="EMBL" id="SBQ43914.1"/>
    </source>
</evidence>
<protein>
    <submittedName>
        <fullName evidence="1">Uncharacterized protein</fullName>
    </submittedName>
</protein>
<gene>
    <name evidence="1" type="primary">CABZ01118775.1</name>
</gene>
<reference evidence="1" key="1">
    <citation type="submission" date="2016-05" db="EMBL/GenBank/DDBJ databases">
        <authorList>
            <person name="Lavstsen T."/>
            <person name="Jespersen J.S."/>
        </authorList>
    </citation>
    <scope>NUCLEOTIDE SEQUENCE</scope>
    <source>
        <tissue evidence="1">Brain</tissue>
    </source>
</reference>
<dbReference type="AlphaFoldDB" id="A0A1A8EFQ7"/>
<name>A0A1A8EFQ7_NOTKA</name>
<reference evidence="1" key="2">
    <citation type="submission" date="2016-06" db="EMBL/GenBank/DDBJ databases">
        <title>The genome of a short-lived fish provides insights into sex chromosome evolution and the genetic control of aging.</title>
        <authorList>
            <person name="Reichwald K."/>
            <person name="Felder M."/>
            <person name="Petzold A."/>
            <person name="Koch P."/>
            <person name="Groth M."/>
            <person name="Platzer M."/>
        </authorList>
    </citation>
    <scope>NUCLEOTIDE SEQUENCE</scope>
    <source>
        <tissue evidence="1">Brain</tissue>
    </source>
</reference>
<dbReference type="EMBL" id="HAEA01015434">
    <property type="protein sequence ID" value="SBQ43914.1"/>
    <property type="molecule type" value="Transcribed_RNA"/>
</dbReference>
<proteinExistence type="predicted"/>
<sequence>LYSPPGGGVPLKVPTSGFNYLSLSFYRLKCFKRSRKQIRSTSCLGSTSYLDPLLYLDPLPD</sequence>
<feature type="non-terminal residue" evidence="1">
    <location>
        <position position="1"/>
    </location>
</feature>